<gene>
    <name evidence="1" type="ORF">ACJMK2_020296</name>
</gene>
<evidence type="ECO:0000313" key="1">
    <source>
        <dbReference type="EMBL" id="KAL3842264.1"/>
    </source>
</evidence>
<accession>A0ABD3TYM5</accession>
<comment type="caution">
    <text evidence="1">The sequence shown here is derived from an EMBL/GenBank/DDBJ whole genome shotgun (WGS) entry which is preliminary data.</text>
</comment>
<organism evidence="1 2">
    <name type="scientific">Sinanodonta woodiana</name>
    <name type="common">Chinese pond mussel</name>
    <name type="synonym">Anodonta woodiana</name>
    <dbReference type="NCBI Taxonomy" id="1069815"/>
    <lineage>
        <taxon>Eukaryota</taxon>
        <taxon>Metazoa</taxon>
        <taxon>Spiralia</taxon>
        <taxon>Lophotrochozoa</taxon>
        <taxon>Mollusca</taxon>
        <taxon>Bivalvia</taxon>
        <taxon>Autobranchia</taxon>
        <taxon>Heteroconchia</taxon>
        <taxon>Palaeoheterodonta</taxon>
        <taxon>Unionida</taxon>
        <taxon>Unionoidea</taxon>
        <taxon>Unionidae</taxon>
        <taxon>Unioninae</taxon>
        <taxon>Sinanodonta</taxon>
    </lineage>
</organism>
<name>A0ABD3TYM5_SINWO</name>
<dbReference type="Proteomes" id="UP001634394">
    <property type="component" value="Unassembled WGS sequence"/>
</dbReference>
<sequence>VSRLLPSGGCDRNTETNISLPVIDFDSVLRILAGTAHVLESSKNNLKQIQNC</sequence>
<evidence type="ECO:0000313" key="2">
    <source>
        <dbReference type="Proteomes" id="UP001634394"/>
    </source>
</evidence>
<proteinExistence type="predicted"/>
<protein>
    <submittedName>
        <fullName evidence="1">Uncharacterized protein</fullName>
    </submittedName>
</protein>
<dbReference type="AlphaFoldDB" id="A0ABD3TYM5"/>
<dbReference type="EMBL" id="JBJQND010000017">
    <property type="protein sequence ID" value="KAL3842264.1"/>
    <property type="molecule type" value="Genomic_DNA"/>
</dbReference>
<reference evidence="1 2" key="1">
    <citation type="submission" date="2024-11" db="EMBL/GenBank/DDBJ databases">
        <title>Chromosome-level genome assembly of the freshwater bivalve Anodonta woodiana.</title>
        <authorList>
            <person name="Chen X."/>
        </authorList>
    </citation>
    <scope>NUCLEOTIDE SEQUENCE [LARGE SCALE GENOMIC DNA]</scope>
    <source>
        <strain evidence="1">MN2024</strain>
        <tissue evidence="1">Gills</tissue>
    </source>
</reference>
<feature type="non-terminal residue" evidence="1">
    <location>
        <position position="1"/>
    </location>
</feature>
<keyword evidence="2" id="KW-1185">Reference proteome</keyword>